<accession>A0A0A1T5N7</accession>
<feature type="compositionally biased region" description="Basic and acidic residues" evidence="2">
    <location>
        <begin position="63"/>
        <end position="73"/>
    </location>
</feature>
<dbReference type="HOGENOM" id="CLU_019744_2_0_1"/>
<feature type="coiled-coil region" evidence="1">
    <location>
        <begin position="96"/>
        <end position="175"/>
    </location>
</feature>
<feature type="region of interest" description="Disordered" evidence="2">
    <location>
        <begin position="1"/>
        <end position="95"/>
    </location>
</feature>
<dbReference type="EMBL" id="CDHN01000004">
    <property type="protein sequence ID" value="CEJ92491.1"/>
    <property type="molecule type" value="Genomic_DNA"/>
</dbReference>
<evidence type="ECO:0008006" key="5">
    <source>
        <dbReference type="Google" id="ProtNLM"/>
    </source>
</evidence>
<gene>
    <name evidence="3" type="ORF">VHEMI08142</name>
</gene>
<evidence type="ECO:0000256" key="1">
    <source>
        <dbReference type="SAM" id="Coils"/>
    </source>
</evidence>
<feature type="compositionally biased region" description="Low complexity" evidence="2">
    <location>
        <begin position="75"/>
        <end position="87"/>
    </location>
</feature>
<evidence type="ECO:0000313" key="3">
    <source>
        <dbReference type="EMBL" id="CEJ92491.1"/>
    </source>
</evidence>
<proteinExistence type="predicted"/>
<name>A0A0A1T5N7_9HYPO</name>
<reference evidence="3 4" key="1">
    <citation type="journal article" date="2015" name="Genome Announc.">
        <title>Draft Genome Sequence and Gene Annotation of the Entomopathogenic Fungus Verticillium hemipterigenum.</title>
        <authorList>
            <person name="Horn F."/>
            <person name="Habel A."/>
            <person name="Scharf D.H."/>
            <person name="Dworschak J."/>
            <person name="Brakhage A.A."/>
            <person name="Guthke R."/>
            <person name="Hertweck C."/>
            <person name="Linde J."/>
        </authorList>
    </citation>
    <scope>NUCLEOTIDE SEQUENCE [LARGE SCALE GENOMIC DNA]</scope>
</reference>
<dbReference type="AlphaFoldDB" id="A0A0A1T5N7"/>
<dbReference type="Proteomes" id="UP000039046">
    <property type="component" value="Unassembled WGS sequence"/>
</dbReference>
<dbReference type="STRING" id="1531966.A0A0A1T5N7"/>
<keyword evidence="1" id="KW-0175">Coiled coil</keyword>
<feature type="compositionally biased region" description="Polar residues" evidence="2">
    <location>
        <begin position="42"/>
        <end position="62"/>
    </location>
</feature>
<keyword evidence="4" id="KW-1185">Reference proteome</keyword>
<sequence length="473" mass="52950">MGPADKKKMSSIPRAAHGSKPMATSSTDTTLPAPPPRAAMVNASNTDTHDTPSNTTSASINSDQKDKDKEKDMPSSTSGNLSRSSTKSHQRDTASSAALLVQLRQKEETIDKLQAEMNLMEREFQRELDKLSQNESETATFWQTKHSVLNQQFLRADTELRLIRSEVEVRDAEREELRHGWEIMQREIKEKDAEVRGLKSQVRGLKEFVSTSTRTDGQTSDEVFGDGMARLGNGLQNWVIQHFRKAKLDLERASEASITELGELVPMYEELAKIAKVHLLQSVVSKILVDMVFNAYFVGLDSQQTQLFQQMEELLAQFSHSEEPVNQWRANTLSLLHRDAPNMFNTPTTTLTNDVVTRITHLLTSLTDAPASSPPRDAALRALIGSAIDLARLLAVQKAVLRVYMPEILPHQRVHFEADVMEDIGGEEEDGLEAREIWCCVFPGVIKRGDENGGQMQFRNVICKARVLCSPEP</sequence>
<protein>
    <recommendedName>
        <fullName evidence="5">Involucrin repeat protein</fullName>
    </recommendedName>
</protein>
<dbReference type="OrthoDB" id="5328813at2759"/>
<evidence type="ECO:0000313" key="4">
    <source>
        <dbReference type="Proteomes" id="UP000039046"/>
    </source>
</evidence>
<evidence type="ECO:0000256" key="2">
    <source>
        <dbReference type="SAM" id="MobiDB-lite"/>
    </source>
</evidence>
<organism evidence="3 4">
    <name type="scientific">[Torrubiella] hemipterigena</name>
    <dbReference type="NCBI Taxonomy" id="1531966"/>
    <lineage>
        <taxon>Eukaryota</taxon>
        <taxon>Fungi</taxon>
        <taxon>Dikarya</taxon>
        <taxon>Ascomycota</taxon>
        <taxon>Pezizomycotina</taxon>
        <taxon>Sordariomycetes</taxon>
        <taxon>Hypocreomycetidae</taxon>
        <taxon>Hypocreales</taxon>
        <taxon>Clavicipitaceae</taxon>
        <taxon>Clavicipitaceae incertae sedis</taxon>
        <taxon>'Torrubiella' clade</taxon>
    </lineage>
</organism>